<evidence type="ECO:0000313" key="2">
    <source>
        <dbReference type="Proteomes" id="UP000190989"/>
    </source>
</evidence>
<reference evidence="2" key="1">
    <citation type="submission" date="2017-02" db="EMBL/GenBank/DDBJ databases">
        <authorList>
            <person name="Varghese N."/>
            <person name="Submissions S."/>
        </authorList>
    </citation>
    <scope>NUCLEOTIDE SEQUENCE [LARGE SCALE GENOMIC DNA]</scope>
    <source>
        <strain evidence="2">SM117</strain>
    </source>
</reference>
<gene>
    <name evidence="1" type="ORF">SAMN06295987_101793</name>
</gene>
<dbReference type="Proteomes" id="UP000190989">
    <property type="component" value="Unassembled WGS sequence"/>
</dbReference>
<dbReference type="EMBL" id="FVZE01000001">
    <property type="protein sequence ID" value="SLJ88354.1"/>
    <property type="molecule type" value="Genomic_DNA"/>
</dbReference>
<proteinExistence type="predicted"/>
<keyword evidence="2" id="KW-1185">Reference proteome</keyword>
<dbReference type="AlphaFoldDB" id="A0A1U6GXV5"/>
<evidence type="ECO:0000313" key="1">
    <source>
        <dbReference type="EMBL" id="SLJ88354.1"/>
    </source>
</evidence>
<sequence length="90" mass="10262">MLPPDRDTRQRLERAVDAEKAMHRSAAGLAIAIADLKLRHAQFAWLAPSHWPEGSPQQCEESEERHYRVAEAREELARAKMALKELECGE</sequence>
<dbReference type="STRING" id="428990.SAMN06295987_101793"/>
<name>A0A1U6GXV5_9SPHN</name>
<protein>
    <submittedName>
        <fullName evidence="1">Uncharacterized protein</fullName>
    </submittedName>
</protein>
<accession>A0A1U6GXV5</accession>
<organism evidence="1 2">
    <name type="scientific">Novosphingobium mathurense</name>
    <dbReference type="NCBI Taxonomy" id="428990"/>
    <lineage>
        <taxon>Bacteria</taxon>
        <taxon>Pseudomonadati</taxon>
        <taxon>Pseudomonadota</taxon>
        <taxon>Alphaproteobacteria</taxon>
        <taxon>Sphingomonadales</taxon>
        <taxon>Sphingomonadaceae</taxon>
        <taxon>Novosphingobium</taxon>
    </lineage>
</organism>